<dbReference type="Gene3D" id="3.30.420.150">
    <property type="entry name" value="Exopolyphosphatase. Domain 2"/>
    <property type="match status" value="1"/>
</dbReference>
<evidence type="ECO:0000256" key="1">
    <source>
        <dbReference type="ARBA" id="ARBA00001946"/>
    </source>
</evidence>
<sequence>MSQHTVIAAVDLGSNSFRLEIARVLGDQIYPLDTLKETVRLAAGLREDKTLDEAAQARALACLKRFNERLRGLSPEAVRAVGTNTFRVAKNAKAFLSAAEQALGFPIEVVAGKEEARLIYLGVSHSLPPSSAVRLVVDIGGGSTECIIGEGYEPKQMESLYMGCVSFSRRFFADGRLSKAAMKAAELAARAEVQAIAADFGAAHWQQAVGSSGTVRALADICRENGLTDGAITAEALDAIRAMLIEAREVKKLKLRGLSADRVAVIAGGFAILAAVFRELGIARMEAASGALREGILYDMLGRFHHHDARELTVEEFLRRYHVDRHQAERVASTAERLLAGVAACFHLEPEAAKYLEWAARLHEIGISIAHSGYHRHSAYILANADMPGFSRKEQERLALLARAHRGSLAKVAPMVSAPEDWLLIGVLRLAVLFNRSRSDLPLPALALEWRARGFRLRVDRQWLADNPLTEMLLHKEEEEWRSVGVRLDVAGAR</sequence>
<dbReference type="Pfam" id="PF02541">
    <property type="entry name" value="Ppx-GppA"/>
    <property type="match status" value="1"/>
</dbReference>
<dbReference type="PANTHER" id="PTHR30005">
    <property type="entry name" value="EXOPOLYPHOSPHATASE"/>
    <property type="match status" value="1"/>
</dbReference>
<proteinExistence type="inferred from homology"/>
<dbReference type="Gene3D" id="1.10.3210.10">
    <property type="entry name" value="Hypothetical protein af1432"/>
    <property type="match status" value="1"/>
</dbReference>
<dbReference type="PANTHER" id="PTHR30005:SF14">
    <property type="entry name" value="EXOPOLYPHOSPHATASE"/>
    <property type="match status" value="1"/>
</dbReference>
<evidence type="ECO:0000256" key="5">
    <source>
        <dbReference type="ARBA" id="ARBA00012451"/>
    </source>
</evidence>
<protein>
    <recommendedName>
        <fullName evidence="6">Exopolyphosphatase</fullName>
        <ecNumber evidence="5">3.6.1.11</ecNumber>
    </recommendedName>
</protein>
<dbReference type="NCBIfam" id="TIGR03706">
    <property type="entry name" value="exo_poly_only"/>
    <property type="match status" value="1"/>
</dbReference>
<reference evidence="13 14" key="1">
    <citation type="submission" date="2024-02" db="EMBL/GenBank/DDBJ databases">
        <title>New thermophilic sulfur-oxidizing bacteria from a hot springs of the Uzon caldera (Kamchatka, Russia).</title>
        <authorList>
            <person name="Dukat A.M."/>
            <person name="Elcheninov A.G."/>
            <person name="Frolov E.N."/>
        </authorList>
    </citation>
    <scope>NUCLEOTIDE SEQUENCE [LARGE SCALE GENOMIC DNA]</scope>
    <source>
        <strain evidence="13 14">AK1</strain>
    </source>
</reference>
<dbReference type="InterPro" id="IPR048950">
    <property type="entry name" value="Ppx_GppA_C"/>
</dbReference>
<evidence type="ECO:0000256" key="2">
    <source>
        <dbReference type="ARBA" id="ARBA00004202"/>
    </source>
</evidence>
<evidence type="ECO:0000259" key="12">
    <source>
        <dbReference type="Pfam" id="PF21447"/>
    </source>
</evidence>
<comment type="catalytic activity">
    <reaction evidence="10">
        <text>[phosphate](n) + H2O = [phosphate](n-1) + phosphate + H(+)</text>
        <dbReference type="Rhea" id="RHEA:21528"/>
        <dbReference type="Rhea" id="RHEA-COMP:9859"/>
        <dbReference type="Rhea" id="RHEA-COMP:14279"/>
        <dbReference type="ChEBI" id="CHEBI:15377"/>
        <dbReference type="ChEBI" id="CHEBI:15378"/>
        <dbReference type="ChEBI" id="CHEBI:16838"/>
        <dbReference type="ChEBI" id="CHEBI:43474"/>
        <dbReference type="EC" id="3.6.1.11"/>
    </reaction>
</comment>
<feature type="domain" description="Ppx/GppA phosphatase N-terminal" evidence="11">
    <location>
        <begin position="21"/>
        <end position="303"/>
    </location>
</feature>
<dbReference type="InterPro" id="IPR022371">
    <property type="entry name" value="Exopolyphosphatase"/>
</dbReference>
<keyword evidence="14" id="KW-1185">Reference proteome</keyword>
<dbReference type="Proteomes" id="UP001482231">
    <property type="component" value="Unassembled WGS sequence"/>
</dbReference>
<keyword evidence="8 13" id="KW-0378">Hydrolase</keyword>
<comment type="subcellular location">
    <subcellularLocation>
        <location evidence="2">Cell membrane</location>
        <topology evidence="2">Peripheral membrane protein</topology>
    </subcellularLocation>
</comment>
<evidence type="ECO:0000313" key="13">
    <source>
        <dbReference type="EMBL" id="MEO1767315.1"/>
    </source>
</evidence>
<dbReference type="InterPro" id="IPR030673">
    <property type="entry name" value="PyroPPase_GppA_Ppx"/>
</dbReference>
<name>A0ABV0EH40_9BURK</name>
<dbReference type="EC" id="3.6.1.11" evidence="5"/>
<organism evidence="13 14">
    <name type="scientific">Thiobacter aerophilum</name>
    <dbReference type="NCBI Taxonomy" id="3121275"/>
    <lineage>
        <taxon>Bacteria</taxon>
        <taxon>Pseudomonadati</taxon>
        <taxon>Pseudomonadota</taxon>
        <taxon>Betaproteobacteria</taxon>
        <taxon>Burkholderiales</taxon>
        <taxon>Thiobacteraceae</taxon>
        <taxon>Thiobacter</taxon>
    </lineage>
</organism>
<dbReference type="SUPFAM" id="SSF53067">
    <property type="entry name" value="Actin-like ATPase domain"/>
    <property type="match status" value="2"/>
</dbReference>
<evidence type="ECO:0000256" key="9">
    <source>
        <dbReference type="ARBA" id="ARBA00023136"/>
    </source>
</evidence>
<evidence type="ECO:0000256" key="8">
    <source>
        <dbReference type="ARBA" id="ARBA00022801"/>
    </source>
</evidence>
<evidence type="ECO:0000256" key="7">
    <source>
        <dbReference type="ARBA" id="ARBA00022475"/>
    </source>
</evidence>
<dbReference type="GO" id="GO:0004309">
    <property type="term" value="F:exopolyphosphatase activity"/>
    <property type="evidence" value="ECO:0007669"/>
    <property type="project" value="UniProtKB-EC"/>
</dbReference>
<dbReference type="EMBL" id="JBAJEX010000006">
    <property type="protein sequence ID" value="MEO1767315.1"/>
    <property type="molecule type" value="Genomic_DNA"/>
</dbReference>
<dbReference type="InterPro" id="IPR003695">
    <property type="entry name" value="Ppx_GppA_N"/>
</dbReference>
<evidence type="ECO:0000256" key="6">
    <source>
        <dbReference type="ARBA" id="ARBA00020416"/>
    </source>
</evidence>
<dbReference type="SUPFAM" id="SSF109604">
    <property type="entry name" value="HD-domain/PDEase-like"/>
    <property type="match status" value="1"/>
</dbReference>
<keyword evidence="7" id="KW-1003">Cell membrane</keyword>
<dbReference type="Pfam" id="PF21447">
    <property type="entry name" value="Ppx-GppA_III"/>
    <property type="match status" value="1"/>
</dbReference>
<gene>
    <name evidence="13" type="primary">ppx</name>
    <name evidence="13" type="ORF">V6E02_08830</name>
</gene>
<dbReference type="PIRSF" id="PIRSF001267">
    <property type="entry name" value="Pyrophosphatase_GppA_Ppx"/>
    <property type="match status" value="1"/>
</dbReference>
<accession>A0ABV0EH40</accession>
<keyword evidence="9" id="KW-0472">Membrane</keyword>
<dbReference type="InterPro" id="IPR043129">
    <property type="entry name" value="ATPase_NBD"/>
</dbReference>
<evidence type="ECO:0000256" key="10">
    <source>
        <dbReference type="ARBA" id="ARBA00047607"/>
    </source>
</evidence>
<feature type="domain" description="Ppx/GppA phosphatase C-terminal" evidence="12">
    <location>
        <begin position="310"/>
        <end position="477"/>
    </location>
</feature>
<dbReference type="Gene3D" id="3.30.420.40">
    <property type="match status" value="1"/>
</dbReference>
<evidence type="ECO:0000256" key="3">
    <source>
        <dbReference type="ARBA" id="ARBA00007125"/>
    </source>
</evidence>
<comment type="subunit">
    <text evidence="4">Homodimer.</text>
</comment>
<dbReference type="CDD" id="cd24053">
    <property type="entry name" value="ASKHA_NBD_EcPPX-GppA-like"/>
    <property type="match status" value="1"/>
</dbReference>
<evidence type="ECO:0000259" key="11">
    <source>
        <dbReference type="Pfam" id="PF02541"/>
    </source>
</evidence>
<evidence type="ECO:0000256" key="4">
    <source>
        <dbReference type="ARBA" id="ARBA00011738"/>
    </source>
</evidence>
<comment type="similarity">
    <text evidence="3">Belongs to the GppA/Ppx family.</text>
</comment>
<comment type="caution">
    <text evidence="13">The sequence shown here is derived from an EMBL/GenBank/DDBJ whole genome shotgun (WGS) entry which is preliminary data.</text>
</comment>
<dbReference type="InterPro" id="IPR050273">
    <property type="entry name" value="GppA/Ppx_hydrolase"/>
</dbReference>
<dbReference type="RefSeq" id="WP_347308425.1">
    <property type="nucleotide sequence ID" value="NZ_JBAJEX010000006.1"/>
</dbReference>
<comment type="cofactor">
    <cofactor evidence="1">
        <name>Mg(2+)</name>
        <dbReference type="ChEBI" id="CHEBI:18420"/>
    </cofactor>
</comment>
<evidence type="ECO:0000313" key="14">
    <source>
        <dbReference type="Proteomes" id="UP001482231"/>
    </source>
</evidence>